<evidence type="ECO:0000313" key="3">
    <source>
        <dbReference type="Proteomes" id="UP000827092"/>
    </source>
</evidence>
<dbReference type="Proteomes" id="UP000827092">
    <property type="component" value="Unassembled WGS sequence"/>
</dbReference>
<protein>
    <recommendedName>
        <fullName evidence="4">Venom protein</fullName>
    </recommendedName>
</protein>
<dbReference type="AlphaFoldDB" id="A0AAV6USM7"/>
<dbReference type="EMBL" id="JAFNEN010000294">
    <property type="protein sequence ID" value="KAG8186653.1"/>
    <property type="molecule type" value="Genomic_DNA"/>
</dbReference>
<reference evidence="2 3" key="1">
    <citation type="journal article" date="2022" name="Nat. Ecol. Evol.">
        <title>A masculinizing supergene underlies an exaggerated male reproductive morph in a spider.</title>
        <authorList>
            <person name="Hendrickx F."/>
            <person name="De Corte Z."/>
            <person name="Sonet G."/>
            <person name="Van Belleghem S.M."/>
            <person name="Kostlbacher S."/>
            <person name="Vangestel C."/>
        </authorList>
    </citation>
    <scope>NUCLEOTIDE SEQUENCE [LARGE SCALE GENOMIC DNA]</scope>
    <source>
        <strain evidence="2">W744_W776</strain>
    </source>
</reference>
<proteinExistence type="predicted"/>
<name>A0AAV6USM7_9ARAC</name>
<feature type="chain" id="PRO_5043966948" description="Venom protein" evidence="1">
    <location>
        <begin position="23"/>
        <end position="129"/>
    </location>
</feature>
<organism evidence="2 3">
    <name type="scientific">Oedothorax gibbosus</name>
    <dbReference type="NCBI Taxonomy" id="931172"/>
    <lineage>
        <taxon>Eukaryota</taxon>
        <taxon>Metazoa</taxon>
        <taxon>Ecdysozoa</taxon>
        <taxon>Arthropoda</taxon>
        <taxon>Chelicerata</taxon>
        <taxon>Arachnida</taxon>
        <taxon>Araneae</taxon>
        <taxon>Araneomorphae</taxon>
        <taxon>Entelegynae</taxon>
        <taxon>Araneoidea</taxon>
        <taxon>Linyphiidae</taxon>
        <taxon>Erigoninae</taxon>
        <taxon>Oedothorax</taxon>
    </lineage>
</organism>
<evidence type="ECO:0008006" key="4">
    <source>
        <dbReference type="Google" id="ProtNLM"/>
    </source>
</evidence>
<sequence>MKYLAIFLLYCMVECVVNVVLMDTIDEKYKIFTRNVCENNRTINEEMNDCFQKSSQVVLDLTNYCINRVQPSAMGNVVNFFELACKDKYAYIKYYICMSAYELDTKFKEQMKWSPDIIACFKEVAKKYG</sequence>
<evidence type="ECO:0000256" key="1">
    <source>
        <dbReference type="SAM" id="SignalP"/>
    </source>
</evidence>
<evidence type="ECO:0000313" key="2">
    <source>
        <dbReference type="EMBL" id="KAG8186653.1"/>
    </source>
</evidence>
<keyword evidence="1" id="KW-0732">Signal</keyword>
<feature type="signal peptide" evidence="1">
    <location>
        <begin position="1"/>
        <end position="22"/>
    </location>
</feature>
<keyword evidence="3" id="KW-1185">Reference proteome</keyword>
<comment type="caution">
    <text evidence="2">The sequence shown here is derived from an EMBL/GenBank/DDBJ whole genome shotgun (WGS) entry which is preliminary data.</text>
</comment>
<accession>A0AAV6USM7</accession>
<gene>
    <name evidence="2" type="ORF">JTE90_014729</name>
</gene>